<dbReference type="PANTHER" id="PTHR45947:SF3">
    <property type="entry name" value="SULFOQUINOVOSYL TRANSFERASE SQD2"/>
    <property type="match status" value="1"/>
</dbReference>
<keyword evidence="1" id="KW-0472">Membrane</keyword>
<name>A0A4V6PER2_9FLAO</name>
<comment type="caution">
    <text evidence="2">The sequence shown here is derived from an EMBL/GenBank/DDBJ whole genome shotgun (WGS) entry which is preliminary data.</text>
</comment>
<sequence length="414" mass="47161">MDSPKKITIITANYYPEDTAIGLYTTQFANYLKSEGYAIQILTGFPYYPQWKIKDSYSDRTTFFSETVDGIEIIRFKQFIPQKVTLSSRILMMLSLFFGTLINLRKIKKTDLVICIVPFTISIIPAFFLAKIKKAKLWIHIQDFEFDLALESGIIKRNNYGTSLLKKYIFCLETALFNIADLVSSISYTMLEKIKEKSRHSNPYFFPNWISAEKINPKTSSQHSLIDSNKFTLLYSGNIGEKQDWQLLQKLCFLLKKEDLIEIVIVGDGSFKNTLKENLAAFKFVKFYNPVPYDELNDLLCSADAHFLFQKITVLDTIMPSKILAMMASGKPSVISGHAISEVNTIIRESNGGFYFVGHNAANEIYSALLEIKNKTSKTNMGEDARTYITEKFSEKLILSNVALKIKSLIYGTA</sequence>
<protein>
    <submittedName>
        <fullName evidence="2">Glycosyltransferase WbuB</fullName>
    </submittedName>
</protein>
<feature type="transmembrane region" description="Helical" evidence="1">
    <location>
        <begin position="110"/>
        <end position="130"/>
    </location>
</feature>
<reference evidence="2 3" key="1">
    <citation type="submission" date="2019-03" db="EMBL/GenBank/DDBJ databases">
        <title>Flavobacterium AT-3-2 sp. nov., isolated from arctic soil.</title>
        <authorList>
            <person name="Chaudhary D.K."/>
        </authorList>
    </citation>
    <scope>NUCLEOTIDE SEQUENCE [LARGE SCALE GENOMIC DNA]</scope>
    <source>
        <strain evidence="2 3">AT-3-2</strain>
    </source>
</reference>
<evidence type="ECO:0000256" key="1">
    <source>
        <dbReference type="SAM" id="Phobius"/>
    </source>
</evidence>
<evidence type="ECO:0000313" key="3">
    <source>
        <dbReference type="Proteomes" id="UP000295278"/>
    </source>
</evidence>
<dbReference type="AlphaFoldDB" id="A0A4V6PER2"/>
<evidence type="ECO:0000313" key="2">
    <source>
        <dbReference type="EMBL" id="TDD78207.1"/>
    </source>
</evidence>
<dbReference type="EMBL" id="SMFM01000001">
    <property type="protein sequence ID" value="TDD78207.1"/>
    <property type="molecule type" value="Genomic_DNA"/>
</dbReference>
<gene>
    <name evidence="2" type="ORF">E0F89_00825</name>
</gene>
<keyword evidence="2" id="KW-0808">Transferase</keyword>
<dbReference type="Pfam" id="PF13692">
    <property type="entry name" value="Glyco_trans_1_4"/>
    <property type="match status" value="1"/>
</dbReference>
<dbReference type="Gene3D" id="3.40.50.2000">
    <property type="entry name" value="Glycogen Phosphorylase B"/>
    <property type="match status" value="2"/>
</dbReference>
<dbReference type="InterPro" id="IPR050194">
    <property type="entry name" value="Glycosyltransferase_grp1"/>
</dbReference>
<keyword evidence="1" id="KW-1133">Transmembrane helix</keyword>
<dbReference type="CDD" id="cd03794">
    <property type="entry name" value="GT4_WbuB-like"/>
    <property type="match status" value="1"/>
</dbReference>
<keyword evidence="3" id="KW-1185">Reference proteome</keyword>
<dbReference type="GO" id="GO:0016758">
    <property type="term" value="F:hexosyltransferase activity"/>
    <property type="evidence" value="ECO:0007669"/>
    <property type="project" value="TreeGrafter"/>
</dbReference>
<organism evidence="2 3">
    <name type="scientific">Flavobacterium caseinilyticum</name>
    <dbReference type="NCBI Taxonomy" id="2541732"/>
    <lineage>
        <taxon>Bacteria</taxon>
        <taxon>Pseudomonadati</taxon>
        <taxon>Bacteroidota</taxon>
        <taxon>Flavobacteriia</taxon>
        <taxon>Flavobacteriales</taxon>
        <taxon>Flavobacteriaceae</taxon>
        <taxon>Flavobacterium</taxon>
    </lineage>
</organism>
<dbReference type="SUPFAM" id="SSF53756">
    <property type="entry name" value="UDP-Glycosyltransferase/glycogen phosphorylase"/>
    <property type="match status" value="1"/>
</dbReference>
<accession>A0A4V6PER2</accession>
<dbReference type="RefSeq" id="WP_131907972.1">
    <property type="nucleotide sequence ID" value="NZ_SMFM01000001.1"/>
</dbReference>
<dbReference type="PANTHER" id="PTHR45947">
    <property type="entry name" value="SULFOQUINOVOSYL TRANSFERASE SQD2"/>
    <property type="match status" value="1"/>
</dbReference>
<dbReference type="OrthoDB" id="9811902at2"/>
<proteinExistence type="predicted"/>
<dbReference type="Proteomes" id="UP000295278">
    <property type="component" value="Unassembled WGS sequence"/>
</dbReference>
<keyword evidence="1" id="KW-0812">Transmembrane</keyword>